<organism evidence="2 3">
    <name type="scientific">Glossina palpalis gambiensis</name>
    <dbReference type="NCBI Taxonomy" id="67801"/>
    <lineage>
        <taxon>Eukaryota</taxon>
        <taxon>Metazoa</taxon>
        <taxon>Ecdysozoa</taxon>
        <taxon>Arthropoda</taxon>
        <taxon>Hexapoda</taxon>
        <taxon>Insecta</taxon>
        <taxon>Pterygota</taxon>
        <taxon>Neoptera</taxon>
        <taxon>Endopterygota</taxon>
        <taxon>Diptera</taxon>
        <taxon>Brachycera</taxon>
        <taxon>Muscomorpha</taxon>
        <taxon>Hippoboscoidea</taxon>
        <taxon>Glossinidae</taxon>
        <taxon>Glossina</taxon>
    </lineage>
</organism>
<dbReference type="InterPro" id="IPR046362">
    <property type="entry name" value="Zw10/DSL1_C_sf"/>
</dbReference>
<evidence type="ECO:0000259" key="1">
    <source>
        <dbReference type="Pfam" id="PF22766"/>
    </source>
</evidence>
<name>A0A1B0BUA4_9MUSC</name>
<dbReference type="GO" id="GO:0007094">
    <property type="term" value="P:mitotic spindle assembly checkpoint signaling"/>
    <property type="evidence" value="ECO:0007669"/>
    <property type="project" value="TreeGrafter"/>
</dbReference>
<dbReference type="EMBL" id="JXJN01020590">
    <property type="status" value="NOT_ANNOTATED_CDS"/>
    <property type="molecule type" value="Genomic_DNA"/>
</dbReference>
<dbReference type="GO" id="GO:0006888">
    <property type="term" value="P:endoplasmic reticulum to Golgi vesicle-mediated transport"/>
    <property type="evidence" value="ECO:0007669"/>
    <property type="project" value="TreeGrafter"/>
</dbReference>
<sequence>MVGGILADISDPHSIGSRPFKLTRQCLRQLDVLKNVWRNVLPDSTYKQTFCDLLNDFCLDIMKRVLLLEDISTTVANELSELIEVILNVSPTLFKEKHEVLCVPCWMKLRQLKMILNASLQEITEQWCDGAGILTAHYKVDEIRHLIRALFQNTDRRASALAKIS</sequence>
<protein>
    <recommendedName>
        <fullName evidence="1">ZW10 C-terminal helical domain-containing protein</fullName>
    </recommendedName>
</protein>
<dbReference type="InterPro" id="IPR055148">
    <property type="entry name" value="ZW10_C_2"/>
</dbReference>
<dbReference type="EnsemblMetazoa" id="GPPI040753-RA">
    <property type="protein sequence ID" value="GPPI040753-PA"/>
    <property type="gene ID" value="GPPI040753"/>
</dbReference>
<dbReference type="PANTHER" id="PTHR12205:SF0">
    <property type="entry name" value="CENTROMERE_KINETOCHORE PROTEIN ZW10 HOMOLOG"/>
    <property type="match status" value="1"/>
</dbReference>
<reference evidence="3" key="1">
    <citation type="submission" date="2015-01" db="EMBL/GenBank/DDBJ databases">
        <authorList>
            <person name="Aksoy S."/>
            <person name="Warren W."/>
            <person name="Wilson R.K."/>
        </authorList>
    </citation>
    <scope>NUCLEOTIDE SEQUENCE [LARGE SCALE GENOMIC DNA]</scope>
    <source>
        <strain evidence="3">IAEA</strain>
    </source>
</reference>
<dbReference type="Pfam" id="PF22766">
    <property type="entry name" value="ZW10_C2"/>
    <property type="match status" value="1"/>
</dbReference>
<feature type="domain" description="ZW10 C-terminal helical" evidence="1">
    <location>
        <begin position="22"/>
        <end position="164"/>
    </location>
</feature>
<proteinExistence type="predicted"/>
<dbReference type="AlphaFoldDB" id="A0A1B0BUA4"/>
<accession>A0A1B0BUA4</accession>
<dbReference type="STRING" id="67801.A0A1B0BUA4"/>
<reference evidence="2" key="2">
    <citation type="submission" date="2020-05" db="UniProtKB">
        <authorList>
            <consortium name="EnsemblMetazoa"/>
        </authorList>
    </citation>
    <scope>IDENTIFICATION</scope>
    <source>
        <strain evidence="2">IAEA</strain>
    </source>
</reference>
<dbReference type="GO" id="GO:1990423">
    <property type="term" value="C:RZZ complex"/>
    <property type="evidence" value="ECO:0007669"/>
    <property type="project" value="TreeGrafter"/>
</dbReference>
<dbReference type="GO" id="GO:0005737">
    <property type="term" value="C:cytoplasm"/>
    <property type="evidence" value="ECO:0007669"/>
    <property type="project" value="GOC"/>
</dbReference>
<dbReference type="VEuPathDB" id="VectorBase:GPPI040753"/>
<dbReference type="PANTHER" id="PTHR12205">
    <property type="entry name" value="CENTROMERE/KINETOCHORE PROTEIN ZW10"/>
    <property type="match status" value="1"/>
</dbReference>
<evidence type="ECO:0000313" key="2">
    <source>
        <dbReference type="EnsemblMetazoa" id="GPPI040753-PA"/>
    </source>
</evidence>
<dbReference type="Gene3D" id="1.10.357.150">
    <property type="match status" value="1"/>
</dbReference>
<evidence type="ECO:0000313" key="3">
    <source>
        <dbReference type="Proteomes" id="UP000092460"/>
    </source>
</evidence>
<keyword evidence="3" id="KW-1185">Reference proteome</keyword>
<dbReference type="Proteomes" id="UP000092460">
    <property type="component" value="Unassembled WGS sequence"/>
</dbReference>